<protein>
    <submittedName>
        <fullName evidence="1">Uncharacterized protein</fullName>
    </submittedName>
</protein>
<keyword evidence="2" id="KW-1185">Reference proteome</keyword>
<sequence length="757" mass="87872">MSDSVLTASEAHESLVNKVSQLFDISMTVRKPAQQDRLIGTEKSDAEPFKFNFHQHVSHKYPQAENQLLDRMSSAMAQQRAILKYRERHHLKLSQGLNIDQAGDNITVQLSETVASSFKLKTPGEEPDDLISNSDASFTSYAGSLLSGGEKLAIPALPREAAERRPFECPYCFYIITLKDRQAWARHIFRDLSPYICIFSGCSTQNKLYESRRAWYRHIRQTHMASQDACFRWFLSKKHVGRHLEELSLFVLPRGSEDDEVLDDESEHGDSEHGESDNGGQETEDGAKLEEDDDIALTLNGVRISFPKGSAGWESINVRAGENQTFSLDDQNIRPKRDMSGDVLQTDELDPTDRQESHSISPHQLDAQTTRRLDSSDPGGFGNDKEFIGAVHAATKATKLDVAERLEEPEPRGRRMSVGESNNVERRSRGSRGEMEILIRFLNPNREDLLAGEQDDHMQNDHKLLKQNEQRTDRESLCLQEEIERLERERTEHRDSRLAREKDYDISDRLQKLDRVEIAQHLEETKHVAEARGEDPQQAHLTHDDEREITERLRRLVNYENTSRLEVESRKARRRSWLGRLEAAESKSSENEEMTGLRPEEEEWYQKTIEEQELRAQLNEKIRKKKKEWRRSEHLRDEFGYTEEEIEQIVRKRAETTNNDKGREEDEQQRRDTWIKVHRKYLLPDTLMAYNLPWNWDEICRKNYSRTPAAYGKVARVPSTSTELNINDYSKDKVYLVRKNTKKRSVPEGQNSYISSH</sequence>
<dbReference type="Proteomes" id="UP000249748">
    <property type="component" value="Unassembled WGS sequence"/>
</dbReference>
<accession>A0ACD1IHZ4</accession>
<evidence type="ECO:0000313" key="1">
    <source>
        <dbReference type="EMBL" id="RAK90221.1"/>
    </source>
</evidence>
<gene>
    <name evidence="1" type="ORF">BO79DRAFT_244587</name>
</gene>
<reference evidence="1" key="1">
    <citation type="submission" date="2018-02" db="EMBL/GenBank/DDBJ databases">
        <title>The genomes of Aspergillus section Nigri reveals drivers in fungal speciation.</title>
        <authorList>
            <consortium name="DOE Joint Genome Institute"/>
            <person name="Vesth T.C."/>
            <person name="Nybo J."/>
            <person name="Theobald S."/>
            <person name="Brandl J."/>
            <person name="Frisvad J.C."/>
            <person name="Nielsen K.F."/>
            <person name="Lyhne E.K."/>
            <person name="Kogle M.E."/>
            <person name="Kuo A."/>
            <person name="Riley R."/>
            <person name="Clum A."/>
            <person name="Nolan M."/>
            <person name="Lipzen A."/>
            <person name="Salamov A."/>
            <person name="Henrissat B."/>
            <person name="Wiebenga A."/>
            <person name="De vries R.P."/>
            <person name="Grigoriev I.V."/>
            <person name="Mortensen U.H."/>
            <person name="Andersen M.R."/>
            <person name="Baker S.E."/>
        </authorList>
    </citation>
    <scope>NUCLEOTIDE SEQUENCE</scope>
    <source>
        <strain evidence="1">CBS 115574</strain>
    </source>
</reference>
<evidence type="ECO:0000313" key="2">
    <source>
        <dbReference type="Proteomes" id="UP000249748"/>
    </source>
</evidence>
<organism evidence="1 2">
    <name type="scientific">Aspergillus costaricaensis CBS 115574</name>
    <dbReference type="NCBI Taxonomy" id="1448317"/>
    <lineage>
        <taxon>Eukaryota</taxon>
        <taxon>Fungi</taxon>
        <taxon>Dikarya</taxon>
        <taxon>Ascomycota</taxon>
        <taxon>Pezizomycotina</taxon>
        <taxon>Eurotiomycetes</taxon>
        <taxon>Eurotiomycetidae</taxon>
        <taxon>Eurotiales</taxon>
        <taxon>Aspergillaceae</taxon>
        <taxon>Aspergillus</taxon>
        <taxon>Aspergillus subgen. Circumdati</taxon>
    </lineage>
</organism>
<proteinExistence type="predicted"/>
<dbReference type="EMBL" id="KZ824545">
    <property type="protein sequence ID" value="RAK90221.1"/>
    <property type="molecule type" value="Genomic_DNA"/>
</dbReference>
<name>A0ACD1IHZ4_9EURO</name>